<organism evidence="2 3">
    <name type="scientific">Teladorsagia circumcincta</name>
    <name type="common">Brown stomach worm</name>
    <name type="synonym">Ostertagia circumcincta</name>
    <dbReference type="NCBI Taxonomy" id="45464"/>
    <lineage>
        <taxon>Eukaryota</taxon>
        <taxon>Metazoa</taxon>
        <taxon>Ecdysozoa</taxon>
        <taxon>Nematoda</taxon>
        <taxon>Chromadorea</taxon>
        <taxon>Rhabditida</taxon>
        <taxon>Rhabditina</taxon>
        <taxon>Rhabditomorpha</taxon>
        <taxon>Strongyloidea</taxon>
        <taxon>Trichostrongylidae</taxon>
        <taxon>Teladorsagia</taxon>
    </lineage>
</organism>
<protein>
    <submittedName>
        <fullName evidence="2">Uncharacterized protein</fullName>
    </submittedName>
</protein>
<gene>
    <name evidence="2" type="ORF">TELCIR_02994</name>
</gene>
<dbReference type="EMBL" id="KZ345194">
    <property type="protein sequence ID" value="PIO74983.1"/>
    <property type="molecule type" value="Genomic_DNA"/>
</dbReference>
<proteinExistence type="predicted"/>
<evidence type="ECO:0000313" key="2">
    <source>
        <dbReference type="EMBL" id="PIO74983.1"/>
    </source>
</evidence>
<evidence type="ECO:0000313" key="3">
    <source>
        <dbReference type="Proteomes" id="UP000230423"/>
    </source>
</evidence>
<name>A0A2G9UXS4_TELCI</name>
<evidence type="ECO:0000256" key="1">
    <source>
        <dbReference type="SAM" id="MobiDB-lite"/>
    </source>
</evidence>
<feature type="compositionally biased region" description="Pro residues" evidence="1">
    <location>
        <begin position="1"/>
        <end position="17"/>
    </location>
</feature>
<dbReference type="AlphaFoldDB" id="A0A2G9UXS4"/>
<accession>A0A2G9UXS4</accession>
<feature type="region of interest" description="Disordered" evidence="1">
    <location>
        <begin position="1"/>
        <end position="21"/>
    </location>
</feature>
<dbReference type="Proteomes" id="UP000230423">
    <property type="component" value="Unassembled WGS sequence"/>
</dbReference>
<sequence length="111" mass="11747">MGLPGPPPPPPAPPPPSGSATAEIQIRSEFRKHGFGYHSTQTYPWIRSFGGSRGGGFAMVKVDLSRKKRKEASMASMSGASGLLLCSALWKCTDHAVELTKSAFGSVTDDL</sequence>
<keyword evidence="3" id="KW-1185">Reference proteome</keyword>
<reference evidence="2 3" key="1">
    <citation type="submission" date="2015-09" db="EMBL/GenBank/DDBJ databases">
        <title>Draft genome of the parasitic nematode Teladorsagia circumcincta isolate WARC Sus (inbred).</title>
        <authorList>
            <person name="Mitreva M."/>
        </authorList>
    </citation>
    <scope>NUCLEOTIDE SEQUENCE [LARGE SCALE GENOMIC DNA]</scope>
    <source>
        <strain evidence="2 3">S</strain>
    </source>
</reference>